<dbReference type="SUPFAM" id="SSF109604">
    <property type="entry name" value="HD-domain/PDEase-like"/>
    <property type="match status" value="1"/>
</dbReference>
<reference evidence="1" key="1">
    <citation type="journal article" date="2014" name="Front. Microbiol.">
        <title>High frequency of phylogenetically diverse reductive dehalogenase-homologous genes in deep subseafloor sedimentary metagenomes.</title>
        <authorList>
            <person name="Kawai M."/>
            <person name="Futagami T."/>
            <person name="Toyoda A."/>
            <person name="Takaki Y."/>
            <person name="Nishi S."/>
            <person name="Hori S."/>
            <person name="Arai W."/>
            <person name="Tsubouchi T."/>
            <person name="Morono Y."/>
            <person name="Uchiyama I."/>
            <person name="Ito T."/>
            <person name="Fujiyama A."/>
            <person name="Inagaki F."/>
            <person name="Takami H."/>
        </authorList>
    </citation>
    <scope>NUCLEOTIDE SEQUENCE</scope>
    <source>
        <strain evidence="1">Expedition CK06-06</strain>
    </source>
</reference>
<proteinExistence type="predicted"/>
<comment type="caution">
    <text evidence="1">The sequence shown here is derived from an EMBL/GenBank/DDBJ whole genome shotgun (WGS) entry which is preliminary data.</text>
</comment>
<dbReference type="EMBL" id="BARS01004289">
    <property type="protein sequence ID" value="GAF75851.1"/>
    <property type="molecule type" value="Genomic_DNA"/>
</dbReference>
<protein>
    <recommendedName>
        <fullName evidence="2">HD/PDEase domain-containing protein</fullName>
    </recommendedName>
</protein>
<evidence type="ECO:0000313" key="1">
    <source>
        <dbReference type="EMBL" id="GAF75851.1"/>
    </source>
</evidence>
<organism evidence="1">
    <name type="scientific">marine sediment metagenome</name>
    <dbReference type="NCBI Taxonomy" id="412755"/>
    <lineage>
        <taxon>unclassified sequences</taxon>
        <taxon>metagenomes</taxon>
        <taxon>ecological metagenomes</taxon>
    </lineage>
</organism>
<dbReference type="AlphaFoldDB" id="X0SL41"/>
<gene>
    <name evidence="1" type="ORF">S01H1_08351</name>
</gene>
<name>X0SL41_9ZZZZ</name>
<dbReference type="Gene3D" id="1.10.3210.10">
    <property type="entry name" value="Hypothetical protein af1432"/>
    <property type="match status" value="1"/>
</dbReference>
<accession>X0SL41</accession>
<evidence type="ECO:0008006" key="2">
    <source>
        <dbReference type="Google" id="ProtNLM"/>
    </source>
</evidence>
<sequence>MECRYLLQSQAFNKVEDIKVKNINIQDIAHSLSLQCRFNGHISRFYSVAEHSVLVMRCVTEYISLPKSALLLGALLHDGNECYVGDIARPILNWIKEQNPRGTYGVLDINWLYGHFRELVDVKFQIHLIPEEYKIIKMADNFMLDIEGKKFFEDRWNGDNISKSLYHTWHNRIQCLPPKDAKNLFLKEFRDVYKQNDS</sequence>